<proteinExistence type="predicted"/>
<feature type="domain" description="HMG box" evidence="13">
    <location>
        <begin position="494"/>
        <end position="562"/>
    </location>
</feature>
<feature type="region of interest" description="Disordered" evidence="12">
    <location>
        <begin position="628"/>
        <end position="651"/>
    </location>
</feature>
<evidence type="ECO:0000256" key="8">
    <source>
        <dbReference type="ARBA" id="ARBA00023163"/>
    </source>
</evidence>
<feature type="DNA-binding region" description="HMG box" evidence="10">
    <location>
        <begin position="494"/>
        <end position="562"/>
    </location>
</feature>
<feature type="region of interest" description="Disordered" evidence="12">
    <location>
        <begin position="288"/>
        <end position="372"/>
    </location>
</feature>
<evidence type="ECO:0000259" key="13">
    <source>
        <dbReference type="PROSITE" id="PS50118"/>
    </source>
</evidence>
<dbReference type="GO" id="GO:0000978">
    <property type="term" value="F:RNA polymerase II cis-regulatory region sequence-specific DNA binding"/>
    <property type="evidence" value="ECO:0007669"/>
    <property type="project" value="TreeGrafter"/>
</dbReference>
<dbReference type="Gene3D" id="1.10.30.10">
    <property type="entry name" value="High mobility group box domain"/>
    <property type="match status" value="1"/>
</dbReference>
<evidence type="ECO:0000256" key="10">
    <source>
        <dbReference type="PROSITE-ProRule" id="PRU00267"/>
    </source>
</evidence>
<dbReference type="GO" id="GO:0045165">
    <property type="term" value="P:cell fate commitment"/>
    <property type="evidence" value="ECO:0007669"/>
    <property type="project" value="TreeGrafter"/>
</dbReference>
<evidence type="ECO:0000256" key="5">
    <source>
        <dbReference type="ARBA" id="ARBA00023015"/>
    </source>
</evidence>
<evidence type="ECO:0000256" key="7">
    <source>
        <dbReference type="ARBA" id="ARBA00023159"/>
    </source>
</evidence>
<evidence type="ECO:0000313" key="14">
    <source>
        <dbReference type="Ensembl" id="ENSMAMP00000037843.1"/>
    </source>
</evidence>
<accession>A0A7N9AQQ3</accession>
<evidence type="ECO:0000256" key="3">
    <source>
        <dbReference type="ARBA" id="ARBA00022499"/>
    </source>
</evidence>
<organism evidence="14 15">
    <name type="scientific">Mastacembelus armatus</name>
    <name type="common">zig-zag eel</name>
    <dbReference type="NCBI Taxonomy" id="205130"/>
    <lineage>
        <taxon>Eukaryota</taxon>
        <taxon>Metazoa</taxon>
        <taxon>Chordata</taxon>
        <taxon>Craniata</taxon>
        <taxon>Vertebrata</taxon>
        <taxon>Euteleostomi</taxon>
        <taxon>Actinopterygii</taxon>
        <taxon>Neopterygii</taxon>
        <taxon>Teleostei</taxon>
        <taxon>Neoteleostei</taxon>
        <taxon>Acanthomorphata</taxon>
        <taxon>Anabantaria</taxon>
        <taxon>Synbranchiformes</taxon>
        <taxon>Mastacembelidae</taxon>
        <taxon>Mastacembelus</taxon>
    </lineage>
</organism>
<dbReference type="Ensembl" id="ENSMAMT00000050413.1">
    <property type="protein sequence ID" value="ENSMAMP00000037843.1"/>
    <property type="gene ID" value="ENSMAMG00000022988.2"/>
</dbReference>
<dbReference type="FunFam" id="1.10.30.10:FF:000003">
    <property type="entry name" value="Putative transcription factor SOX-6"/>
    <property type="match status" value="1"/>
</dbReference>
<dbReference type="CDD" id="cd22042">
    <property type="entry name" value="HMG-box_EGL13-like"/>
    <property type="match status" value="1"/>
</dbReference>
<keyword evidence="8" id="KW-0804">Transcription</keyword>
<keyword evidence="4" id="KW-0221">Differentiation</keyword>
<reference evidence="14" key="2">
    <citation type="submission" date="2025-09" db="UniProtKB">
        <authorList>
            <consortium name="Ensembl"/>
        </authorList>
    </citation>
    <scope>IDENTIFICATION</scope>
</reference>
<keyword evidence="6 10" id="KW-0238">DNA-binding</keyword>
<dbReference type="Pfam" id="PF00505">
    <property type="entry name" value="HMG_box"/>
    <property type="match status" value="1"/>
</dbReference>
<evidence type="ECO:0000313" key="15">
    <source>
        <dbReference type="Proteomes" id="UP000261640"/>
    </source>
</evidence>
<keyword evidence="15" id="KW-1185">Reference proteome</keyword>
<keyword evidence="9 10" id="KW-0539">Nucleus</keyword>
<sequence>VTPKINDTFPRMYLASFAVSSQDNESSKGCSVYSYRTNSTSPSKPEECFRDRGEPAICLAFGTPERRKGSLADVVDTLKQKKLVELTKTEQDEPSCMERLLSKDWTERVDCLNANELLGEVKGTPESLEEKERQLSTMIGQLISLREQLLAAHDEQKKMAASQLEKQRQQMELARQQQEQIARQQQQLLQQQHKINILQQQIQVQGHMPPLMIPVFPHDQRSLAAAAAAQQGFLFPPGMSYKPGENYPMQFIPSTMAAAAASGLSPLQLQQLYAAQLASMQISPGAKMAPLPQAPTSSGPLSPSALKSEKRASSPVSQIKEEGATQPLNLSARPKTAEPLRSPTSPTQSLFPGNKSSPTGMGKGRIPSPIPNMGRNTSLDILSSLNSSALFGDQDVMMKAIQEARSMREQIKREHLEAKLSALSSMTLNNGNKERLHYETLSQHLGKLGEDAGKMVHRVIDLTRPEDLDGKYLCSLFARVFREARGRNSSEPHIKRPMNAFMVWAKDERRKILQTFPDMHNSNISKILGSRWKAMTNQEKQPYYEEQARLSKIHLEKYPNYKYKPRPKRTCIIDGKKLRIGEYKQMMRSRRQEMRQFFVGNFARLLPRGHCSLTATSLGSQTGILPAAKTRRPHPDSSKTHTQLQCVKMEA</sequence>
<dbReference type="Proteomes" id="UP000261640">
    <property type="component" value="Unplaced"/>
</dbReference>
<protein>
    <submittedName>
        <fullName evidence="14">SRY-box transcription factor 6</fullName>
    </submittedName>
</protein>
<keyword evidence="2" id="KW-0217">Developmental protein</keyword>
<dbReference type="InterPro" id="IPR009071">
    <property type="entry name" value="HMG_box_dom"/>
</dbReference>
<dbReference type="InterPro" id="IPR036910">
    <property type="entry name" value="HMG_box_dom_sf"/>
</dbReference>
<name>A0A7N9AQQ3_9TELE</name>
<dbReference type="GeneTree" id="ENSGT00940000156433"/>
<dbReference type="SMART" id="SM00398">
    <property type="entry name" value="HMG"/>
    <property type="match status" value="1"/>
</dbReference>
<dbReference type="GO" id="GO:0005634">
    <property type="term" value="C:nucleus"/>
    <property type="evidence" value="ECO:0007669"/>
    <property type="project" value="UniProtKB-SubCell"/>
</dbReference>
<evidence type="ECO:0000256" key="12">
    <source>
        <dbReference type="SAM" id="MobiDB-lite"/>
    </source>
</evidence>
<comment type="subcellular location">
    <subcellularLocation>
        <location evidence="1">Nucleus</location>
    </subcellularLocation>
</comment>
<dbReference type="PANTHER" id="PTHR45789">
    <property type="entry name" value="FI18025P1"/>
    <property type="match status" value="1"/>
</dbReference>
<evidence type="ECO:0000256" key="2">
    <source>
        <dbReference type="ARBA" id="ARBA00022473"/>
    </source>
</evidence>
<dbReference type="SUPFAM" id="SSF47095">
    <property type="entry name" value="HMG-box"/>
    <property type="match status" value="1"/>
</dbReference>
<evidence type="ECO:0000256" key="9">
    <source>
        <dbReference type="ARBA" id="ARBA00023242"/>
    </source>
</evidence>
<dbReference type="GO" id="GO:0000981">
    <property type="term" value="F:DNA-binding transcription factor activity, RNA polymerase II-specific"/>
    <property type="evidence" value="ECO:0007669"/>
    <property type="project" value="TreeGrafter"/>
</dbReference>
<keyword evidence="3" id="KW-1017">Isopeptide bond</keyword>
<gene>
    <name evidence="14" type="primary">SOX6</name>
</gene>
<keyword evidence="5" id="KW-0805">Transcription regulation</keyword>
<keyword evidence="7" id="KW-0010">Activator</keyword>
<dbReference type="GO" id="GO:0007417">
    <property type="term" value="P:central nervous system development"/>
    <property type="evidence" value="ECO:0007669"/>
    <property type="project" value="TreeGrafter"/>
</dbReference>
<dbReference type="GO" id="GO:0032332">
    <property type="term" value="P:positive regulation of chondrocyte differentiation"/>
    <property type="evidence" value="ECO:0007669"/>
    <property type="project" value="TreeGrafter"/>
</dbReference>
<evidence type="ECO:0000256" key="6">
    <source>
        <dbReference type="ARBA" id="ARBA00023125"/>
    </source>
</evidence>
<reference evidence="14" key="1">
    <citation type="submission" date="2025-08" db="UniProtKB">
        <authorList>
            <consortium name="Ensembl"/>
        </authorList>
    </citation>
    <scope>IDENTIFICATION</scope>
</reference>
<feature type="compositionally biased region" description="Polar residues" evidence="12">
    <location>
        <begin position="342"/>
        <end position="359"/>
    </location>
</feature>
<evidence type="ECO:0000256" key="4">
    <source>
        <dbReference type="ARBA" id="ARBA00022782"/>
    </source>
</evidence>
<dbReference type="PROSITE" id="PS50118">
    <property type="entry name" value="HMG_BOX_2"/>
    <property type="match status" value="1"/>
</dbReference>
<dbReference type="AlphaFoldDB" id="A0A7N9AQQ3"/>
<dbReference type="PANTHER" id="PTHR45789:SF1">
    <property type="entry name" value="TRANSCRIPTION FACTOR SOX-6"/>
    <property type="match status" value="1"/>
</dbReference>
<dbReference type="InterPro" id="IPR051356">
    <property type="entry name" value="SOX/SOX-like_TF"/>
</dbReference>
<keyword evidence="11" id="KW-0175">Coiled coil</keyword>
<evidence type="ECO:0000256" key="11">
    <source>
        <dbReference type="SAM" id="Coils"/>
    </source>
</evidence>
<feature type="coiled-coil region" evidence="11">
    <location>
        <begin position="128"/>
        <end position="201"/>
    </location>
</feature>
<evidence type="ECO:0000256" key="1">
    <source>
        <dbReference type="ARBA" id="ARBA00004123"/>
    </source>
</evidence>